<keyword evidence="9" id="KW-1185">Reference proteome</keyword>
<evidence type="ECO:0000259" key="7">
    <source>
        <dbReference type="SMART" id="SM00722"/>
    </source>
</evidence>
<evidence type="ECO:0000256" key="1">
    <source>
        <dbReference type="ARBA" id="ARBA00010378"/>
    </source>
</evidence>
<feature type="domain" description="Carbohydrate-binding/sugar hydrolysis" evidence="7">
    <location>
        <begin position="410"/>
        <end position="571"/>
    </location>
</feature>
<dbReference type="STRING" id="1901.BB341_26425"/>
<evidence type="ECO:0000313" key="8">
    <source>
        <dbReference type="EMBL" id="EFG05346.1"/>
    </source>
</evidence>
<gene>
    <name evidence="8" type="primary">spoVK</name>
    <name evidence="8" type="ORF">SCLAV_0270</name>
</gene>
<keyword evidence="3" id="KW-0547">Nucleotide-binding</keyword>
<dbReference type="SMART" id="SM00722">
    <property type="entry name" value="CASH"/>
    <property type="match status" value="2"/>
</dbReference>
<evidence type="ECO:0000259" key="6">
    <source>
        <dbReference type="SMART" id="SM00382"/>
    </source>
</evidence>
<feature type="region of interest" description="Disordered" evidence="5">
    <location>
        <begin position="1"/>
        <end position="36"/>
    </location>
</feature>
<dbReference type="InterPro" id="IPR041627">
    <property type="entry name" value="AAA_lid_6"/>
</dbReference>
<name>E2Q799_STRCL</name>
<dbReference type="SMART" id="SM00710">
    <property type="entry name" value="PbH1"/>
    <property type="match status" value="13"/>
</dbReference>
<dbReference type="EMBL" id="CM000913">
    <property type="protein sequence ID" value="EFG05346.1"/>
    <property type="molecule type" value="Genomic_DNA"/>
</dbReference>
<dbReference type="eggNOG" id="COG0464">
    <property type="taxonomic scope" value="Bacteria"/>
</dbReference>
<evidence type="ECO:0000256" key="2">
    <source>
        <dbReference type="ARBA" id="ARBA00022737"/>
    </source>
</evidence>
<dbReference type="InterPro" id="IPR006633">
    <property type="entry name" value="Carb-bd_sugar_hydrolysis-dom"/>
</dbReference>
<dbReference type="InterPro" id="IPR003959">
    <property type="entry name" value="ATPase_AAA_core"/>
</dbReference>
<comment type="similarity">
    <text evidence="1">Belongs to the CbxX/CfxQ family.</text>
</comment>
<dbReference type="FunFam" id="3.40.50.300:FF:000216">
    <property type="entry name" value="Type VII secretion ATPase EccA"/>
    <property type="match status" value="1"/>
</dbReference>
<dbReference type="Gene3D" id="2.160.20.10">
    <property type="entry name" value="Single-stranded right-handed beta-helix, Pectin lyase-like"/>
    <property type="match status" value="2"/>
</dbReference>
<feature type="compositionally biased region" description="Pro residues" evidence="5">
    <location>
        <begin position="936"/>
        <end position="950"/>
    </location>
</feature>
<dbReference type="InterPro" id="IPR003593">
    <property type="entry name" value="AAA+_ATPase"/>
</dbReference>
<proteinExistence type="inferred from homology"/>
<protein>
    <submittedName>
        <fullName evidence="8">Sporulation protein K-like protein</fullName>
    </submittedName>
</protein>
<dbReference type="Pfam" id="PF13229">
    <property type="entry name" value="Beta_helix"/>
    <property type="match status" value="2"/>
</dbReference>
<dbReference type="Proteomes" id="UP000002357">
    <property type="component" value="Chromosome"/>
</dbReference>
<dbReference type="SUPFAM" id="SSF52540">
    <property type="entry name" value="P-loop containing nucleoside triphosphate hydrolases"/>
    <property type="match status" value="1"/>
</dbReference>
<dbReference type="PANTHER" id="PTHR43392">
    <property type="entry name" value="AAA-TYPE ATPASE FAMILY PROTEIN / ANKYRIN REPEAT FAMILY PROTEIN"/>
    <property type="match status" value="1"/>
</dbReference>
<reference evidence="8 9" key="1">
    <citation type="journal article" date="2010" name="Genome Biol. Evol.">
        <title>The sequence of a 1.8-mb bacterial linear plasmid reveals a rich evolutionary reservoir of secondary metabolic pathways.</title>
        <authorList>
            <person name="Medema M.H."/>
            <person name="Trefzer A."/>
            <person name="Kovalchuk A."/>
            <person name="van den Berg M."/>
            <person name="Mueller U."/>
            <person name="Heijne W."/>
            <person name="Wu L."/>
            <person name="Alam M.T."/>
            <person name="Ronning C.M."/>
            <person name="Nierman W.C."/>
            <person name="Bovenberg R.A.L."/>
            <person name="Breitling R."/>
            <person name="Takano E."/>
        </authorList>
    </citation>
    <scope>NUCLEOTIDE SEQUENCE [LARGE SCALE GENOMIC DNA]</scope>
    <source>
        <strain evidence="9">ATCC 27064 / DSM 738 / JCM 4710 / NBRC 13307 / NCIMB 12785 / NRRL 3585 / VKM Ac-602</strain>
    </source>
</reference>
<evidence type="ECO:0000256" key="5">
    <source>
        <dbReference type="SAM" id="MobiDB-lite"/>
    </source>
</evidence>
<organism evidence="8 9">
    <name type="scientific">Streptomyces clavuligerus</name>
    <dbReference type="NCBI Taxonomy" id="1901"/>
    <lineage>
        <taxon>Bacteria</taxon>
        <taxon>Bacillati</taxon>
        <taxon>Actinomycetota</taxon>
        <taxon>Actinomycetes</taxon>
        <taxon>Kitasatosporales</taxon>
        <taxon>Streptomycetaceae</taxon>
        <taxon>Streptomyces</taxon>
    </lineage>
</organism>
<evidence type="ECO:0000256" key="4">
    <source>
        <dbReference type="ARBA" id="ARBA00022840"/>
    </source>
</evidence>
<dbReference type="SUPFAM" id="SSF51126">
    <property type="entry name" value="Pectin lyase-like"/>
    <property type="match status" value="3"/>
</dbReference>
<feature type="compositionally biased region" description="Pro residues" evidence="5">
    <location>
        <begin position="618"/>
        <end position="638"/>
    </location>
</feature>
<dbReference type="CDD" id="cd00009">
    <property type="entry name" value="AAA"/>
    <property type="match status" value="1"/>
</dbReference>
<keyword evidence="2" id="KW-0677">Repeat</keyword>
<feature type="domain" description="Carbohydrate-binding/sugar hydrolysis" evidence="7">
    <location>
        <begin position="138"/>
        <end position="269"/>
    </location>
</feature>
<dbReference type="Pfam" id="PF17866">
    <property type="entry name" value="AAA_lid_6"/>
    <property type="match status" value="1"/>
</dbReference>
<dbReference type="InterPro" id="IPR006626">
    <property type="entry name" value="PbH1"/>
</dbReference>
<dbReference type="Gene3D" id="3.40.50.300">
    <property type="entry name" value="P-loop containing nucleotide triphosphate hydrolases"/>
    <property type="match status" value="1"/>
</dbReference>
<dbReference type="PANTHER" id="PTHR43392:SF2">
    <property type="entry name" value="AAA-TYPE ATPASE FAMILY PROTEIN _ ANKYRIN REPEAT FAMILY PROTEIN"/>
    <property type="match status" value="1"/>
</dbReference>
<dbReference type="InterPro" id="IPR012334">
    <property type="entry name" value="Pectin_lyas_fold"/>
</dbReference>
<keyword evidence="4" id="KW-0067">ATP-binding</keyword>
<feature type="region of interest" description="Disordered" evidence="5">
    <location>
        <begin position="52"/>
        <end position="83"/>
    </location>
</feature>
<dbReference type="InterPro" id="IPR011050">
    <property type="entry name" value="Pectin_lyase_fold/virulence"/>
</dbReference>
<dbReference type="InterPro" id="IPR027417">
    <property type="entry name" value="P-loop_NTPase"/>
</dbReference>
<evidence type="ECO:0000313" key="9">
    <source>
        <dbReference type="Proteomes" id="UP000002357"/>
    </source>
</evidence>
<evidence type="ECO:0000256" key="3">
    <source>
        <dbReference type="ARBA" id="ARBA00022741"/>
    </source>
</evidence>
<dbReference type="InterPro" id="IPR039448">
    <property type="entry name" value="Beta_helix"/>
</dbReference>
<feature type="region of interest" description="Disordered" evidence="5">
    <location>
        <begin position="581"/>
        <end position="644"/>
    </location>
</feature>
<dbReference type="Gene3D" id="1.10.8.60">
    <property type="match status" value="1"/>
</dbReference>
<dbReference type="Pfam" id="PF00004">
    <property type="entry name" value="AAA"/>
    <property type="match status" value="1"/>
</dbReference>
<dbReference type="GO" id="GO:0005524">
    <property type="term" value="F:ATP binding"/>
    <property type="evidence" value="ECO:0007669"/>
    <property type="project" value="UniProtKB-KW"/>
</dbReference>
<dbReference type="InterPro" id="IPR050773">
    <property type="entry name" value="CbxX/CfxQ_RuBisCO_ESX"/>
</dbReference>
<dbReference type="PRINTS" id="PR00819">
    <property type="entry name" value="CBXCFQXSUPER"/>
</dbReference>
<sequence>MPAPSFRSGPPGCVAVAPYGGRSTGRRPPPLPVNHRPSRALRWVRSLPWGRDPPRGRTRCPATARVGRRARGDGSRGGVPLPRDAWQRIPRWGQSSTMAQGTVQVTHIGTSRWRRRTGEYSSLTAALEAAADGDVVTVAPGTYRENLTIDRSVVLRGPDASLGSARIAPADGVPLTVRASATVQGLQVEGQDTTVPALLIEEGTPELTDLRISTRSAAGLEVRGAARPTVRRCSVDNPAGTGIAVLDGAGGVFEECEVVSAGQAGVSVRGGGHPRLDRCRVHHASGAGLAITGDGSALEAVGCEVYEVRGAGVQIAARASAHLTDSVVHRTSADGITLDTDAVLTLSDCDIHDVPENAIDLRSRSVLTLTRSTVSRFGRNGLSVWDPGTRVDAHQCGIHESTGDYPAVWISDGATAVLEGCRVRDVPDALFVLDRGSRVDVLDSDLFQIRNTAVSVSDGATAQLDDCRIRETSTGAWFRDHGSGGTLSDCSIDGAQTGVIVTKGADPVVERCTVTSPAEAGFYVSAGGRGTFRGCRVVDSEGYGFHVMDGCRTALSRCRTERCARGGYEFAEPALVAVEHSTGDTSTAPAPADRVPLPLDPLPPGRTAPLTGGLPGVPAAPPAVPPVSPGPPPFPPSAPAATTTTAWPEPVPAAAHRDTDAVLGELDGLVGLESVKREVRSLIDMIEVGRRRREAGLKAASVRRHLVFTGSPGTGKTTVARLYGEILAALGVLERGHLVEVSRVDLVGEHIGSTAIRTQEAFDRARGGVLFIDEAYALSPEDSGRDFGKEAIDTLVKLMEDHRDAVVVIVAGYTAEMERFLSVNPGVASRFSRTITFGDYRPGELIRIVEQQAEEHEYRLADGTGEALLKYFAVLPKGPAFGNGRTARQTFESMVERHAGRVAALSDADTDDLSLLYPEDLPELPEPPGGSQAFAPPSPPPGPEGSPGPL</sequence>
<feature type="compositionally biased region" description="Low complexity" evidence="5">
    <location>
        <begin position="588"/>
        <end position="597"/>
    </location>
</feature>
<feature type="domain" description="AAA+ ATPase" evidence="6">
    <location>
        <begin position="702"/>
        <end position="841"/>
    </location>
</feature>
<dbReference type="AlphaFoldDB" id="E2Q799"/>
<feature type="region of interest" description="Disordered" evidence="5">
    <location>
        <begin position="911"/>
        <end position="950"/>
    </location>
</feature>
<accession>E2Q799</accession>
<dbReference type="GO" id="GO:0016887">
    <property type="term" value="F:ATP hydrolysis activity"/>
    <property type="evidence" value="ECO:0007669"/>
    <property type="project" value="InterPro"/>
</dbReference>
<dbReference type="InterPro" id="IPR000641">
    <property type="entry name" value="CbxX/CfxQ"/>
</dbReference>
<dbReference type="SMART" id="SM00382">
    <property type="entry name" value="AAA"/>
    <property type="match status" value="1"/>
</dbReference>